<evidence type="ECO:0000256" key="2">
    <source>
        <dbReference type="ARBA" id="ARBA00022448"/>
    </source>
</evidence>
<comment type="subcellular location">
    <subcellularLocation>
        <location evidence="1 7">Cell membrane</location>
        <topology evidence="1 7">Multi-pass membrane protein</topology>
    </subcellularLocation>
</comment>
<dbReference type="STRING" id="207340.APZ41_001580"/>
<dbReference type="OrthoDB" id="7820570at2"/>
<dbReference type="NCBIfam" id="TIGR01097">
    <property type="entry name" value="PhnE"/>
    <property type="match status" value="1"/>
</dbReference>
<feature type="domain" description="ABC transmembrane type-1" evidence="8">
    <location>
        <begin position="100"/>
        <end position="283"/>
    </location>
</feature>
<dbReference type="InterPro" id="IPR005769">
    <property type="entry name" value="PhnE/PtxC"/>
</dbReference>
<keyword evidence="6 7" id="KW-0472">Membrane</keyword>
<evidence type="ECO:0000256" key="5">
    <source>
        <dbReference type="ARBA" id="ARBA00022989"/>
    </source>
</evidence>
<dbReference type="AlphaFoldDB" id="A0A1S8DAH1"/>
<dbReference type="InterPro" id="IPR000515">
    <property type="entry name" value="MetI-like"/>
</dbReference>
<dbReference type="GO" id="GO:0005886">
    <property type="term" value="C:plasma membrane"/>
    <property type="evidence" value="ECO:0007669"/>
    <property type="project" value="UniProtKB-SubCell"/>
</dbReference>
<dbReference type="Gene3D" id="1.10.3720.10">
    <property type="entry name" value="MetI-like"/>
    <property type="match status" value="1"/>
</dbReference>
<keyword evidence="2 7" id="KW-0813">Transport</keyword>
<feature type="transmembrane region" description="Helical" evidence="7">
    <location>
        <begin position="151"/>
        <end position="175"/>
    </location>
</feature>
<dbReference type="RefSeq" id="WP_058390033.1">
    <property type="nucleotide sequence ID" value="NZ_CP025061.1"/>
</dbReference>
<evidence type="ECO:0000256" key="4">
    <source>
        <dbReference type="ARBA" id="ARBA00022692"/>
    </source>
</evidence>
<dbReference type="SUPFAM" id="SSF161098">
    <property type="entry name" value="MetI-like"/>
    <property type="match status" value="1"/>
</dbReference>
<dbReference type="GO" id="GO:0015416">
    <property type="term" value="F:ABC-type phosphonate transporter activity"/>
    <property type="evidence" value="ECO:0007669"/>
    <property type="project" value="InterPro"/>
</dbReference>
<comment type="caution">
    <text evidence="9">The sequence shown here is derived from an EMBL/GenBank/DDBJ whole genome shotgun (WGS) entry which is preliminary data.</text>
</comment>
<dbReference type="Pfam" id="PF00528">
    <property type="entry name" value="BPD_transp_1"/>
    <property type="match status" value="1"/>
</dbReference>
<dbReference type="PROSITE" id="PS50928">
    <property type="entry name" value="ABC_TM1"/>
    <property type="match status" value="1"/>
</dbReference>
<dbReference type="Proteomes" id="UP000054844">
    <property type="component" value="Unassembled WGS sequence"/>
</dbReference>
<comment type="similarity">
    <text evidence="7">Belongs to the binding-protein-dependent transport system permease family.</text>
</comment>
<dbReference type="PANTHER" id="PTHR30043:SF1">
    <property type="entry name" value="ABC TRANSPORT SYSTEM PERMEASE PROTEIN P69"/>
    <property type="match status" value="1"/>
</dbReference>
<evidence type="ECO:0000259" key="8">
    <source>
        <dbReference type="PROSITE" id="PS50928"/>
    </source>
</evidence>
<reference evidence="9" key="1">
    <citation type="submission" date="2016-12" db="EMBL/GenBank/DDBJ databases">
        <title>Draft genome sequence of Roseomonas mucosa strain AU37, isolated from a peripheral intravenous catheter.</title>
        <authorList>
            <person name="Choudhury M.A."/>
            <person name="Sidjabat H.E."/>
            <person name="Wailan A.M."/>
            <person name="Zhang L."/>
            <person name="Marsh N.M."/>
            <person name="Rickard C.M."/>
            <person name="Davies M."/>
            <person name="Mcmillan D.J."/>
        </authorList>
    </citation>
    <scope>NUCLEOTIDE SEQUENCE [LARGE SCALE GENOMIC DNA]</scope>
    <source>
        <strain evidence="9">AU37</strain>
    </source>
</reference>
<dbReference type="InterPro" id="IPR035906">
    <property type="entry name" value="MetI-like_sf"/>
</dbReference>
<protein>
    <submittedName>
        <fullName evidence="9">Phosphonate ABC transporter, permease protein PhnE</fullName>
    </submittedName>
</protein>
<evidence type="ECO:0000256" key="7">
    <source>
        <dbReference type="RuleBase" id="RU363032"/>
    </source>
</evidence>
<keyword evidence="5 7" id="KW-1133">Transmembrane helix</keyword>
<keyword evidence="3" id="KW-1003">Cell membrane</keyword>
<feature type="transmembrane region" description="Helical" evidence="7">
    <location>
        <begin position="105"/>
        <end position="130"/>
    </location>
</feature>
<feature type="transmembrane region" description="Helical" evidence="7">
    <location>
        <begin position="31"/>
        <end position="49"/>
    </location>
</feature>
<name>A0A1S8DAH1_9PROT</name>
<dbReference type="CDD" id="cd06261">
    <property type="entry name" value="TM_PBP2"/>
    <property type="match status" value="1"/>
</dbReference>
<evidence type="ECO:0000256" key="6">
    <source>
        <dbReference type="ARBA" id="ARBA00023136"/>
    </source>
</evidence>
<dbReference type="EMBL" id="LLWF02000002">
    <property type="protein sequence ID" value="ONH84909.1"/>
    <property type="molecule type" value="Genomic_DNA"/>
</dbReference>
<sequence length="297" mass="32356">MSIALPRLPEPRLAGLMGDYAQSRRAGRRQLLLALLVVAALAFVSAWVAEVDPGQLGRHIGAFFGYFDRITTLEGSTTGARVWTSPGEWFWGLRKWGLLLFDTMLMAYVGTLLGALAGFALCFVSSANLVRQPWLRGTARRLLEFCRTVPDIVFALIFVIAFGLGALPGVLAIAIHTAGALGKMCTEVVENIDMRPVEGIRSTGGGWLTAVRFGALPQVLPNFASYALLRFEINVRQAAVLGFVGAGGIGQDLLEAIRKFYYNDVSAILLLIILAVMVIDMLTERLRHHLIGLEQKA</sequence>
<gene>
    <name evidence="9" type="ORF">APZ41_001580</name>
</gene>
<organism evidence="9 10">
    <name type="scientific">Roseomonas mucosa</name>
    <dbReference type="NCBI Taxonomy" id="207340"/>
    <lineage>
        <taxon>Bacteria</taxon>
        <taxon>Pseudomonadati</taxon>
        <taxon>Pseudomonadota</taxon>
        <taxon>Alphaproteobacteria</taxon>
        <taxon>Acetobacterales</taxon>
        <taxon>Roseomonadaceae</taxon>
        <taxon>Roseomonas</taxon>
    </lineage>
</organism>
<proteinExistence type="inferred from homology"/>
<evidence type="ECO:0000256" key="3">
    <source>
        <dbReference type="ARBA" id="ARBA00022475"/>
    </source>
</evidence>
<keyword evidence="10" id="KW-1185">Reference proteome</keyword>
<accession>A0A1S8DAH1</accession>
<feature type="transmembrane region" description="Helical" evidence="7">
    <location>
        <begin position="260"/>
        <end position="279"/>
    </location>
</feature>
<evidence type="ECO:0000256" key="1">
    <source>
        <dbReference type="ARBA" id="ARBA00004651"/>
    </source>
</evidence>
<keyword evidence="4 7" id="KW-0812">Transmembrane</keyword>
<evidence type="ECO:0000313" key="9">
    <source>
        <dbReference type="EMBL" id="ONH84909.1"/>
    </source>
</evidence>
<evidence type="ECO:0000313" key="10">
    <source>
        <dbReference type="Proteomes" id="UP000054844"/>
    </source>
</evidence>
<dbReference type="PANTHER" id="PTHR30043">
    <property type="entry name" value="PHOSPHONATES TRANSPORT SYSTEM PERMEASE PROTEIN"/>
    <property type="match status" value="1"/>
</dbReference>